<name>A0AAF0CA53_9GAMM</name>
<dbReference type="AlphaFoldDB" id="A0AAF0CA53"/>
<dbReference type="KEGG" id="tvd:SG34_010815"/>
<organism evidence="1 2">
    <name type="scientific">Thalassomonas viridans</name>
    <dbReference type="NCBI Taxonomy" id="137584"/>
    <lineage>
        <taxon>Bacteria</taxon>
        <taxon>Pseudomonadati</taxon>
        <taxon>Pseudomonadota</taxon>
        <taxon>Gammaproteobacteria</taxon>
        <taxon>Alteromonadales</taxon>
        <taxon>Colwelliaceae</taxon>
        <taxon>Thalassomonas</taxon>
    </lineage>
</organism>
<dbReference type="InterPro" id="IPR029058">
    <property type="entry name" value="AB_hydrolase_fold"/>
</dbReference>
<protein>
    <submittedName>
        <fullName evidence="1">Lipase</fullName>
    </submittedName>
</protein>
<sequence>MEYDDQGTARSPARRTQLLDHYLELAARRDVLLLTFVHGWHHSAKPQDTNISKFRQLLEQVSASESRDSAAQKRQPRAVLGVFIGWRGDSIDLEYINTVTFWDRKNTAHEVGRQGVTQALLKLEELVNVRNFIDENSPASTSRLVVIGHSFGGAVVYSALQKVLTDRFVDSRGNKNYQSVAGGFGDLVLLMNPAFEALRFAPLFHLSQQECRRYLPEQLPKLAVLTSETDYATKIAFPLGRSLSTFFESHRKMTRHYCTRPGSTGISEVTISQGSADRTAIGHFEPYMTHTLSAKAPENQKADFDLLKAYQYWSAADNTRPGVFSTVNITSLQRTTAHNPYMNIKVDKQLMNGHNDIWGRDIVQFVSELIRMSTTPKAVYEQMQK</sequence>
<gene>
    <name evidence="1" type="ORF">SG34_010815</name>
</gene>
<accession>A0AAF0CA53</accession>
<evidence type="ECO:0000313" key="2">
    <source>
        <dbReference type="Proteomes" id="UP000032352"/>
    </source>
</evidence>
<proteinExistence type="predicted"/>
<dbReference type="EMBL" id="CP059733">
    <property type="protein sequence ID" value="WDE08217.1"/>
    <property type="molecule type" value="Genomic_DNA"/>
</dbReference>
<dbReference type="Proteomes" id="UP000032352">
    <property type="component" value="Chromosome"/>
</dbReference>
<keyword evidence="2" id="KW-1185">Reference proteome</keyword>
<reference evidence="1 2" key="2">
    <citation type="journal article" date="2022" name="Mar. Drugs">
        <title>Bioassay-Guided Fractionation Leads to the Detection of Cholic Acid Generated by the Rare Thalassomonas sp.</title>
        <authorList>
            <person name="Pheiffer F."/>
            <person name="Schneider Y.K."/>
            <person name="Hansen E.H."/>
            <person name="Andersen J.H."/>
            <person name="Isaksson J."/>
            <person name="Busche T."/>
            <person name="R C."/>
            <person name="Kalinowski J."/>
            <person name="Zyl L.V."/>
            <person name="Trindade M."/>
        </authorList>
    </citation>
    <scope>NUCLEOTIDE SEQUENCE [LARGE SCALE GENOMIC DNA]</scope>
    <source>
        <strain evidence="1 2">XOM25</strain>
    </source>
</reference>
<dbReference type="SUPFAM" id="SSF53474">
    <property type="entry name" value="alpha/beta-Hydrolases"/>
    <property type="match status" value="1"/>
</dbReference>
<evidence type="ECO:0000313" key="1">
    <source>
        <dbReference type="EMBL" id="WDE08217.1"/>
    </source>
</evidence>
<reference evidence="1 2" key="1">
    <citation type="journal article" date="2015" name="Genome Announc.">
        <title>Draft Genome Sequences of Marine Isolates of Thalassomonas viridans and Thalassomonas actiniarum.</title>
        <authorList>
            <person name="Olonade I."/>
            <person name="van Zyl L.J."/>
            <person name="Trindade M."/>
        </authorList>
    </citation>
    <scope>NUCLEOTIDE SEQUENCE [LARGE SCALE GENOMIC DNA]</scope>
    <source>
        <strain evidence="1 2">XOM25</strain>
    </source>
</reference>